<evidence type="ECO:0000256" key="1">
    <source>
        <dbReference type="SAM" id="MobiDB-lite"/>
    </source>
</evidence>
<comment type="caution">
    <text evidence="2">The sequence shown here is derived from an EMBL/GenBank/DDBJ whole genome shotgun (WGS) entry which is preliminary data.</text>
</comment>
<evidence type="ECO:0000313" key="2">
    <source>
        <dbReference type="EMBL" id="KAG5565443.1"/>
    </source>
</evidence>
<dbReference type="PANTHER" id="PTHR33625:SF2">
    <property type="entry name" value="POST-SET DOMAIN-CONTAINING PROTEIN"/>
    <property type="match status" value="1"/>
</dbReference>
<evidence type="ECO:0000313" key="3">
    <source>
        <dbReference type="Proteomes" id="UP000823749"/>
    </source>
</evidence>
<keyword evidence="3" id="KW-1185">Reference proteome</keyword>
<feature type="region of interest" description="Disordered" evidence="1">
    <location>
        <begin position="1"/>
        <end position="33"/>
    </location>
</feature>
<dbReference type="Proteomes" id="UP000823749">
    <property type="component" value="Chromosome 1"/>
</dbReference>
<dbReference type="PANTHER" id="PTHR33625">
    <property type="entry name" value="OS08G0179900 PROTEIN"/>
    <property type="match status" value="1"/>
</dbReference>
<dbReference type="AlphaFoldDB" id="A0AAV6LMF2"/>
<dbReference type="EMBL" id="JACTNZ010000001">
    <property type="protein sequence ID" value="KAG5565443.1"/>
    <property type="molecule type" value="Genomic_DNA"/>
</dbReference>
<protein>
    <submittedName>
        <fullName evidence="2">Uncharacterized protein</fullName>
    </submittedName>
</protein>
<organism evidence="2 3">
    <name type="scientific">Rhododendron griersonianum</name>
    <dbReference type="NCBI Taxonomy" id="479676"/>
    <lineage>
        <taxon>Eukaryota</taxon>
        <taxon>Viridiplantae</taxon>
        <taxon>Streptophyta</taxon>
        <taxon>Embryophyta</taxon>
        <taxon>Tracheophyta</taxon>
        <taxon>Spermatophyta</taxon>
        <taxon>Magnoliopsida</taxon>
        <taxon>eudicotyledons</taxon>
        <taxon>Gunneridae</taxon>
        <taxon>Pentapetalae</taxon>
        <taxon>asterids</taxon>
        <taxon>Ericales</taxon>
        <taxon>Ericaceae</taxon>
        <taxon>Ericoideae</taxon>
        <taxon>Rhodoreae</taxon>
        <taxon>Rhododendron</taxon>
    </lineage>
</organism>
<reference evidence="2" key="1">
    <citation type="submission" date="2020-08" db="EMBL/GenBank/DDBJ databases">
        <title>Plant Genome Project.</title>
        <authorList>
            <person name="Zhang R.-G."/>
        </authorList>
    </citation>
    <scope>NUCLEOTIDE SEQUENCE</scope>
    <source>
        <strain evidence="2">WSP0</strain>
        <tissue evidence="2">Leaf</tissue>
    </source>
</reference>
<proteinExistence type="predicted"/>
<accession>A0AAV6LMF2</accession>
<gene>
    <name evidence="2" type="ORF">RHGRI_001359</name>
</gene>
<sequence>MGGGAMVKPVAGGIGGGATNHHHHHQSSLPPLHLPVSANSTLPFLPNRTSRPLFLGESSTRTVQPTDEREDDDRAVGSYYDSVFRLVPSRIEVDRAISNLQRQKLDALASAEYIFMLGLRTTEFEWLQKMLHLHNPSMLKSLGFGSVDDAFRLLQTDPSVQVLSKEERPQAQSSSEKTDLATMIVDWILDIAKAKVLELIEQFISLLTMIFQPPDHKKNLGAANTDGRLDEKLRSSLLLSIVILLIVVVTRAHGV</sequence>
<name>A0AAV6LMF2_9ERIC</name>